<evidence type="ECO:0000259" key="10">
    <source>
        <dbReference type="PROSITE" id="PS50262"/>
    </source>
</evidence>
<dbReference type="PROSITE" id="PS50262">
    <property type="entry name" value="G_PROTEIN_RECEP_F1_2"/>
    <property type="match status" value="1"/>
</dbReference>
<organism evidence="11 12">
    <name type="scientific">Mytilus edulis</name>
    <name type="common">Blue mussel</name>
    <dbReference type="NCBI Taxonomy" id="6550"/>
    <lineage>
        <taxon>Eukaryota</taxon>
        <taxon>Metazoa</taxon>
        <taxon>Spiralia</taxon>
        <taxon>Lophotrochozoa</taxon>
        <taxon>Mollusca</taxon>
        <taxon>Bivalvia</taxon>
        <taxon>Autobranchia</taxon>
        <taxon>Pteriomorphia</taxon>
        <taxon>Mytilida</taxon>
        <taxon>Mytiloidea</taxon>
        <taxon>Mytilidae</taxon>
        <taxon>Mytilinae</taxon>
        <taxon>Mytilus</taxon>
    </lineage>
</organism>
<feature type="transmembrane region" description="Helical" evidence="9">
    <location>
        <begin position="126"/>
        <end position="146"/>
    </location>
</feature>
<keyword evidence="12" id="KW-1185">Reference proteome</keyword>
<dbReference type="AlphaFoldDB" id="A0A8S3S130"/>
<sequence length="551" mass="62655">MEDDDNTIQLSLNYSNSYDITTIHFNLSTNSDDVSHTDVQTIKEAAKWLWIIVSPILLVFGLIGNIGILLVLWRIKVCKNLTYIFLFILATVNTVVLIVGLTRYWILATFDLDIRDISTPGCVSQLFLIYFSMHMSSWTLVCITTIRFLQIKFSLRCRAKSFSRTLAALYIVTLVICVALDLHFFFTNGLILEDNEYVCSNTSDQYYEFEEKVYVLIDLAMLSVIPFLIMFIMNLFIGKRVLKSIAFRRISISNKQSRRRVNRQSKRITQTLFFSSLYFIITTLPVSVLFVVDSYLPANKSVQMQANLELVKAVLYLFQFSFYAIGFYIYIEIRASIRGILPCCNDKHRSNSQTSISRRTTSFSTTSQYFCNDESTDVRINSSESRNSMSRGVSSFSTASRYLSSDESRIDMNSVANDGTETDINSNSNIVVPNYQFSELSVNGGTETDINSNSNTFVPTYQFSELSATCQSLPNIQNRQLSLSATCQSITESPNGSSLEPQNSIHSINHSDIENTRSGDKTRTNRISFDFSSTSICHTIRELEPLDETWL</sequence>
<evidence type="ECO:0000256" key="6">
    <source>
        <dbReference type="ARBA" id="ARBA00023170"/>
    </source>
</evidence>
<feature type="domain" description="G-protein coupled receptors family 1 profile" evidence="10">
    <location>
        <begin position="64"/>
        <end position="330"/>
    </location>
</feature>
<feature type="transmembrane region" description="Helical" evidence="9">
    <location>
        <begin position="310"/>
        <end position="331"/>
    </location>
</feature>
<protein>
    <recommendedName>
        <fullName evidence="10">G-protein coupled receptors family 1 profile domain-containing protein</fullName>
    </recommendedName>
</protein>
<feature type="compositionally biased region" description="Polar residues" evidence="8">
    <location>
        <begin position="491"/>
        <end position="508"/>
    </location>
</feature>
<evidence type="ECO:0000256" key="4">
    <source>
        <dbReference type="ARBA" id="ARBA00023040"/>
    </source>
</evidence>
<evidence type="ECO:0000256" key="8">
    <source>
        <dbReference type="SAM" id="MobiDB-lite"/>
    </source>
</evidence>
<evidence type="ECO:0000256" key="1">
    <source>
        <dbReference type="ARBA" id="ARBA00004141"/>
    </source>
</evidence>
<evidence type="ECO:0000256" key="2">
    <source>
        <dbReference type="ARBA" id="ARBA00022692"/>
    </source>
</evidence>
<dbReference type="EMBL" id="CAJPWZ010001405">
    <property type="protein sequence ID" value="CAG2214366.1"/>
    <property type="molecule type" value="Genomic_DNA"/>
</dbReference>
<dbReference type="PANTHER" id="PTHR24243:SF230">
    <property type="entry name" value="G-PROTEIN COUPLED RECEPTORS FAMILY 1 PROFILE DOMAIN-CONTAINING PROTEIN"/>
    <property type="match status" value="1"/>
</dbReference>
<dbReference type="PANTHER" id="PTHR24243">
    <property type="entry name" value="G-PROTEIN COUPLED RECEPTOR"/>
    <property type="match status" value="1"/>
</dbReference>
<keyword evidence="5 9" id="KW-0472">Membrane</keyword>
<dbReference type="OrthoDB" id="10372006at2759"/>
<keyword evidence="7" id="KW-0807">Transducer</keyword>
<keyword evidence="4" id="KW-0297">G-protein coupled receptor</keyword>
<dbReference type="GO" id="GO:0004930">
    <property type="term" value="F:G protein-coupled receptor activity"/>
    <property type="evidence" value="ECO:0007669"/>
    <property type="project" value="UniProtKB-KW"/>
</dbReference>
<dbReference type="GO" id="GO:0005886">
    <property type="term" value="C:plasma membrane"/>
    <property type="evidence" value="ECO:0007669"/>
    <property type="project" value="TreeGrafter"/>
</dbReference>
<dbReference type="Gene3D" id="1.20.1070.10">
    <property type="entry name" value="Rhodopsin 7-helix transmembrane proteins"/>
    <property type="match status" value="1"/>
</dbReference>
<evidence type="ECO:0000256" key="5">
    <source>
        <dbReference type="ARBA" id="ARBA00023136"/>
    </source>
</evidence>
<evidence type="ECO:0000256" key="3">
    <source>
        <dbReference type="ARBA" id="ARBA00022989"/>
    </source>
</evidence>
<feature type="transmembrane region" description="Helical" evidence="9">
    <location>
        <begin position="268"/>
        <end position="290"/>
    </location>
</feature>
<feature type="region of interest" description="Disordered" evidence="8">
    <location>
        <begin position="491"/>
        <end position="524"/>
    </location>
</feature>
<keyword evidence="6" id="KW-0675">Receptor</keyword>
<accession>A0A8S3S130</accession>
<evidence type="ECO:0000313" key="12">
    <source>
        <dbReference type="Proteomes" id="UP000683360"/>
    </source>
</evidence>
<evidence type="ECO:0000256" key="9">
    <source>
        <dbReference type="SAM" id="Phobius"/>
    </source>
</evidence>
<feature type="transmembrane region" description="Helical" evidence="9">
    <location>
        <begin position="213"/>
        <end position="237"/>
    </location>
</feature>
<feature type="transmembrane region" description="Helical" evidence="9">
    <location>
        <begin position="48"/>
        <end position="72"/>
    </location>
</feature>
<keyword evidence="2 9" id="KW-0812">Transmembrane</keyword>
<comment type="caution">
    <text evidence="11">The sequence shown here is derived from an EMBL/GenBank/DDBJ whole genome shotgun (WGS) entry which is preliminary data.</text>
</comment>
<dbReference type="InterPro" id="IPR000276">
    <property type="entry name" value="GPCR_Rhodpsn"/>
</dbReference>
<dbReference type="InterPro" id="IPR017452">
    <property type="entry name" value="GPCR_Rhodpsn_7TM"/>
</dbReference>
<dbReference type="SUPFAM" id="SSF81321">
    <property type="entry name" value="Family A G protein-coupled receptor-like"/>
    <property type="match status" value="1"/>
</dbReference>
<feature type="transmembrane region" description="Helical" evidence="9">
    <location>
        <begin position="167"/>
        <end position="186"/>
    </location>
</feature>
<feature type="compositionally biased region" description="Basic and acidic residues" evidence="8">
    <location>
        <begin position="509"/>
        <end position="523"/>
    </location>
</feature>
<reference evidence="11" key="1">
    <citation type="submission" date="2021-03" db="EMBL/GenBank/DDBJ databases">
        <authorList>
            <person name="Bekaert M."/>
        </authorList>
    </citation>
    <scope>NUCLEOTIDE SEQUENCE</scope>
</reference>
<keyword evidence="3 9" id="KW-1133">Transmembrane helix</keyword>
<gene>
    <name evidence="11" type="ORF">MEDL_28167</name>
</gene>
<dbReference type="Proteomes" id="UP000683360">
    <property type="component" value="Unassembled WGS sequence"/>
</dbReference>
<name>A0A8S3S130_MYTED</name>
<evidence type="ECO:0000313" key="11">
    <source>
        <dbReference type="EMBL" id="CAG2214366.1"/>
    </source>
</evidence>
<evidence type="ECO:0000256" key="7">
    <source>
        <dbReference type="ARBA" id="ARBA00023224"/>
    </source>
</evidence>
<feature type="transmembrane region" description="Helical" evidence="9">
    <location>
        <begin position="84"/>
        <end position="106"/>
    </location>
</feature>
<comment type="subcellular location">
    <subcellularLocation>
        <location evidence="1">Membrane</location>
        <topology evidence="1">Multi-pass membrane protein</topology>
    </subcellularLocation>
</comment>
<proteinExistence type="predicted"/>
<dbReference type="Pfam" id="PF00001">
    <property type="entry name" value="7tm_1"/>
    <property type="match status" value="1"/>
</dbReference>